<keyword evidence="1" id="KW-1133">Transmembrane helix</keyword>
<organism evidence="3 4">
    <name type="scientific">Mesorhizobium captivum</name>
    <dbReference type="NCBI Taxonomy" id="3072319"/>
    <lineage>
        <taxon>Bacteria</taxon>
        <taxon>Pseudomonadati</taxon>
        <taxon>Pseudomonadota</taxon>
        <taxon>Alphaproteobacteria</taxon>
        <taxon>Hyphomicrobiales</taxon>
        <taxon>Phyllobacteriaceae</taxon>
        <taxon>Mesorhizobium</taxon>
    </lineage>
</organism>
<reference evidence="3 4" key="1">
    <citation type="submission" date="2023-08" db="EMBL/GenBank/DDBJ databases">
        <title>Implementing the SeqCode for naming new Mesorhizobium species isolated from Vachellia karroo root nodules.</title>
        <authorList>
            <person name="Van Lill M."/>
        </authorList>
    </citation>
    <scope>NUCLEOTIDE SEQUENCE [LARGE SCALE GENOMIC DNA]</scope>
    <source>
        <strain evidence="3 4">VK22B</strain>
    </source>
</reference>
<evidence type="ECO:0000313" key="4">
    <source>
        <dbReference type="Proteomes" id="UP001271249"/>
    </source>
</evidence>
<dbReference type="Proteomes" id="UP001271249">
    <property type="component" value="Unassembled WGS sequence"/>
</dbReference>
<dbReference type="RefSeq" id="WP_320226891.1">
    <property type="nucleotide sequence ID" value="NZ_JAVIJC010000014.1"/>
</dbReference>
<comment type="caution">
    <text evidence="3">The sequence shown here is derived from an EMBL/GenBank/DDBJ whole genome shotgun (WGS) entry which is preliminary data.</text>
</comment>
<feature type="transmembrane region" description="Helical" evidence="1">
    <location>
        <begin position="37"/>
        <end position="64"/>
    </location>
</feature>
<evidence type="ECO:0000256" key="2">
    <source>
        <dbReference type="SAM" id="SignalP"/>
    </source>
</evidence>
<evidence type="ECO:0000313" key="3">
    <source>
        <dbReference type="EMBL" id="MDX8492909.1"/>
    </source>
</evidence>
<dbReference type="EMBL" id="JAVIJC010000014">
    <property type="protein sequence ID" value="MDX8492909.1"/>
    <property type="molecule type" value="Genomic_DNA"/>
</dbReference>
<protein>
    <submittedName>
        <fullName evidence="3">Uncharacterized protein</fullName>
    </submittedName>
</protein>
<accession>A0ABU4Z4A3</accession>
<keyword evidence="2" id="KW-0732">Signal</keyword>
<evidence type="ECO:0000256" key="1">
    <source>
        <dbReference type="SAM" id="Phobius"/>
    </source>
</evidence>
<keyword evidence="1" id="KW-0472">Membrane</keyword>
<sequence>MSAWACLCILLSLAFGAASVANYFCIDRQEVDRRVDAQALTVLLATGSLAAFILAIFFALAGAAQGLA</sequence>
<feature type="chain" id="PRO_5046472409" evidence="2">
    <location>
        <begin position="21"/>
        <end position="68"/>
    </location>
</feature>
<proteinExistence type="predicted"/>
<gene>
    <name evidence="3" type="ORF">RFN29_15125</name>
</gene>
<name>A0ABU4Z4A3_9HYPH</name>
<keyword evidence="4" id="KW-1185">Reference proteome</keyword>
<keyword evidence="1" id="KW-0812">Transmembrane</keyword>
<feature type="signal peptide" evidence="2">
    <location>
        <begin position="1"/>
        <end position="20"/>
    </location>
</feature>